<keyword evidence="5" id="KW-1133">Transmembrane helix</keyword>
<name>A0A975M8G6_9MICC</name>
<dbReference type="SUPFAM" id="SSF46689">
    <property type="entry name" value="Homeodomain-like"/>
    <property type="match status" value="1"/>
</dbReference>
<feature type="transmembrane region" description="Helical" evidence="5">
    <location>
        <begin position="128"/>
        <end position="148"/>
    </location>
</feature>
<keyword evidence="2 4" id="KW-0238">DNA-binding</keyword>
<dbReference type="GO" id="GO:0000976">
    <property type="term" value="F:transcription cis-regulatory region binding"/>
    <property type="evidence" value="ECO:0007669"/>
    <property type="project" value="TreeGrafter"/>
</dbReference>
<dbReference type="Proteomes" id="UP000676885">
    <property type="component" value="Chromosome"/>
</dbReference>
<evidence type="ECO:0000256" key="2">
    <source>
        <dbReference type="ARBA" id="ARBA00023125"/>
    </source>
</evidence>
<reference evidence="7 8" key="1">
    <citation type="submission" date="2021-05" db="EMBL/GenBank/DDBJ databases">
        <title>Novel species in genus Arthrobacter.</title>
        <authorList>
            <person name="Zhang G."/>
        </authorList>
    </citation>
    <scope>NUCLEOTIDE SEQUENCE [LARGE SCALE GENOMIC DNA]</scope>
    <source>
        <strain evidence="8">zg-ZUI227</strain>
    </source>
</reference>
<keyword evidence="5" id="KW-0472">Membrane</keyword>
<dbReference type="InterPro" id="IPR009057">
    <property type="entry name" value="Homeodomain-like_sf"/>
</dbReference>
<dbReference type="PANTHER" id="PTHR30055">
    <property type="entry name" value="HTH-TYPE TRANSCRIPTIONAL REGULATOR RUTR"/>
    <property type="match status" value="1"/>
</dbReference>
<proteinExistence type="predicted"/>
<dbReference type="InterPro" id="IPR001647">
    <property type="entry name" value="HTH_TetR"/>
</dbReference>
<dbReference type="PROSITE" id="PS50977">
    <property type="entry name" value="HTH_TETR_2"/>
    <property type="match status" value="1"/>
</dbReference>
<evidence type="ECO:0000313" key="8">
    <source>
        <dbReference type="Proteomes" id="UP000676885"/>
    </source>
</evidence>
<gene>
    <name evidence="7" type="ORF">KKR91_16430</name>
</gene>
<dbReference type="GO" id="GO:0003700">
    <property type="term" value="F:DNA-binding transcription factor activity"/>
    <property type="evidence" value="ECO:0007669"/>
    <property type="project" value="TreeGrafter"/>
</dbReference>
<evidence type="ECO:0000256" key="1">
    <source>
        <dbReference type="ARBA" id="ARBA00023015"/>
    </source>
</evidence>
<evidence type="ECO:0000256" key="4">
    <source>
        <dbReference type="PROSITE-ProRule" id="PRU00335"/>
    </source>
</evidence>
<dbReference type="AlphaFoldDB" id="A0A975M8G6"/>
<dbReference type="KEGG" id="ajg:KKR91_16430"/>
<keyword evidence="3" id="KW-0804">Transcription</keyword>
<evidence type="ECO:0000256" key="3">
    <source>
        <dbReference type="ARBA" id="ARBA00023163"/>
    </source>
</evidence>
<evidence type="ECO:0000256" key="5">
    <source>
        <dbReference type="SAM" id="Phobius"/>
    </source>
</evidence>
<feature type="DNA-binding region" description="H-T-H motif" evidence="4">
    <location>
        <begin position="10"/>
        <end position="29"/>
    </location>
</feature>
<organism evidence="7 8">
    <name type="scientific">Arthrobacter jiangjiafuii</name>
    <dbReference type="NCBI Taxonomy" id="2817475"/>
    <lineage>
        <taxon>Bacteria</taxon>
        <taxon>Bacillati</taxon>
        <taxon>Actinomycetota</taxon>
        <taxon>Actinomycetes</taxon>
        <taxon>Micrococcales</taxon>
        <taxon>Micrococcaceae</taxon>
        <taxon>Arthrobacter</taxon>
    </lineage>
</organism>
<dbReference type="EMBL" id="CP076022">
    <property type="protein sequence ID" value="QWC11890.1"/>
    <property type="molecule type" value="Genomic_DNA"/>
</dbReference>
<accession>A0A975M8G6</accession>
<feature type="domain" description="HTH tetR-type" evidence="6">
    <location>
        <begin position="1"/>
        <end position="47"/>
    </location>
</feature>
<dbReference type="InterPro" id="IPR050109">
    <property type="entry name" value="HTH-type_TetR-like_transc_reg"/>
</dbReference>
<protein>
    <submittedName>
        <fullName evidence="7">TetR/AcrR family transcriptional regulator</fullName>
    </submittedName>
</protein>
<sequence>MNERSGTDFTVEQLAERADVSRRTVFNHFSSVDDVVTEACGNVLSSVIESLAAVPAGDCGEATMMEEMAAAFRSADLVAPMAYLTRVLGCPEQDPSPRQALMTLRVFTEASDRLLAEMLARRPEADKLAVHLLVGSLAGGVGVLYHHWAAETGAVDTPESRRVWSLLLERLIAAVRDGHGNESPPQPLH</sequence>
<keyword evidence="8" id="KW-1185">Reference proteome</keyword>
<dbReference type="PANTHER" id="PTHR30055:SF234">
    <property type="entry name" value="HTH-TYPE TRANSCRIPTIONAL REGULATOR BETI"/>
    <property type="match status" value="1"/>
</dbReference>
<dbReference type="Pfam" id="PF00440">
    <property type="entry name" value="TetR_N"/>
    <property type="match status" value="1"/>
</dbReference>
<dbReference type="Gene3D" id="1.10.357.10">
    <property type="entry name" value="Tetracycline Repressor, domain 2"/>
    <property type="match status" value="1"/>
</dbReference>
<evidence type="ECO:0000259" key="6">
    <source>
        <dbReference type="PROSITE" id="PS50977"/>
    </source>
</evidence>
<keyword evidence="1" id="KW-0805">Transcription regulation</keyword>
<keyword evidence="5" id="KW-0812">Transmembrane</keyword>
<evidence type="ECO:0000313" key="7">
    <source>
        <dbReference type="EMBL" id="QWC11890.1"/>
    </source>
</evidence>